<evidence type="ECO:0000256" key="3">
    <source>
        <dbReference type="ARBA" id="ARBA00012513"/>
    </source>
</evidence>
<dbReference type="PROSITE" id="PS50816">
    <property type="entry name" value="NAF"/>
    <property type="match status" value="1"/>
</dbReference>
<dbReference type="GO" id="GO:0004674">
    <property type="term" value="F:protein serine/threonine kinase activity"/>
    <property type="evidence" value="ECO:0007669"/>
    <property type="project" value="UniProtKB-KW"/>
</dbReference>
<evidence type="ECO:0000256" key="10">
    <source>
        <dbReference type="ARBA" id="ARBA00047899"/>
    </source>
</evidence>
<comment type="caution">
    <text evidence="16">The sequence shown here is derived from an EMBL/GenBank/DDBJ whole genome shotgun (WGS) entry which is preliminary data.</text>
</comment>
<dbReference type="FunFam" id="1.10.510.10:FF:000279">
    <property type="entry name" value="Non-specific serine/threonine protein kinase"/>
    <property type="match status" value="1"/>
</dbReference>
<dbReference type="AlphaFoldDB" id="A0A9Q0D0G2"/>
<comment type="similarity">
    <text evidence="2">Belongs to the protein kinase superfamily. CAMK Ser/Thr protein kinase family. SNF1 subfamily.</text>
</comment>
<evidence type="ECO:0000256" key="13">
    <source>
        <dbReference type="RuleBase" id="RU000304"/>
    </source>
</evidence>
<dbReference type="Gene3D" id="3.30.200.20">
    <property type="entry name" value="Phosphorylase Kinase, domain 1"/>
    <property type="match status" value="1"/>
</dbReference>
<keyword evidence="4 13" id="KW-0723">Serine/threonine-protein kinase</keyword>
<dbReference type="PANTHER" id="PTHR43895">
    <property type="entry name" value="CALCIUM/CALMODULIN-DEPENDENT PROTEIN KINASE KINASE-RELATED"/>
    <property type="match status" value="1"/>
</dbReference>
<proteinExistence type="inferred from homology"/>
<evidence type="ECO:0000259" key="15">
    <source>
        <dbReference type="PROSITE" id="PS50816"/>
    </source>
</evidence>
<dbReference type="OrthoDB" id="193931at2759"/>
<evidence type="ECO:0000256" key="6">
    <source>
        <dbReference type="ARBA" id="ARBA00022741"/>
    </source>
</evidence>
<sequence>MGFKMNIGNYRLGQTIGEGMFAKVKLAVNIETNKNVAIKIIDKAMVRQKNLMDQVVREIRSTKILHHPNIVQIYEVIATRTKIYLVMEYVSGGQLSDKLYYLEKLDEEAARRYFQQLIDAVDYCHSRQIYHRDLKPENLLLDKNGNIKLSDFGLSILREPGELLTTSCGSPCYVAPEVIMHKSYDGAGSDIWSCGVILFEMLSGSVPFQDRSRTNLYRKISRAEYTFPEWFTPPQKRLISRILNPLPTKRATIAEILSDSWFQVDYKPSFGFEDESCTNSEEANSTLRERCLENGNPERFINAFELIAMSSDLDLSGFFQEEKKTMLGSKHPITETLEKIKVAAQEASLSFKKTDTSTVKLHDDPKLRRSRSNLTLSAEVVEVTPMHCFVQISKSTGDLRIYKEFCRSLSSMLNGESGSLSDS</sequence>
<keyword evidence="9" id="KW-0464">Manganese</keyword>
<evidence type="ECO:0000256" key="7">
    <source>
        <dbReference type="ARBA" id="ARBA00022777"/>
    </source>
</evidence>
<feature type="domain" description="Protein kinase" evidence="14">
    <location>
        <begin position="10"/>
        <end position="262"/>
    </location>
</feature>
<dbReference type="InterPro" id="IPR017441">
    <property type="entry name" value="Protein_kinase_ATP_BS"/>
</dbReference>
<protein>
    <recommendedName>
        <fullName evidence="3">non-specific serine/threonine protein kinase</fullName>
        <ecNumber evidence="3">2.7.11.1</ecNumber>
    </recommendedName>
</protein>
<name>A0A9Q0D0G2_9POAL</name>
<comment type="catalytic activity">
    <reaction evidence="11">
        <text>L-seryl-[protein] + ATP = O-phospho-L-seryl-[protein] + ADP + H(+)</text>
        <dbReference type="Rhea" id="RHEA:17989"/>
        <dbReference type="Rhea" id="RHEA-COMP:9863"/>
        <dbReference type="Rhea" id="RHEA-COMP:11604"/>
        <dbReference type="ChEBI" id="CHEBI:15378"/>
        <dbReference type="ChEBI" id="CHEBI:29999"/>
        <dbReference type="ChEBI" id="CHEBI:30616"/>
        <dbReference type="ChEBI" id="CHEBI:83421"/>
        <dbReference type="ChEBI" id="CHEBI:456216"/>
        <dbReference type="EC" id="2.7.11.1"/>
    </reaction>
</comment>
<comment type="catalytic activity">
    <reaction evidence="10">
        <text>L-threonyl-[protein] + ATP = O-phospho-L-threonyl-[protein] + ADP + H(+)</text>
        <dbReference type="Rhea" id="RHEA:46608"/>
        <dbReference type="Rhea" id="RHEA-COMP:11060"/>
        <dbReference type="Rhea" id="RHEA-COMP:11605"/>
        <dbReference type="ChEBI" id="CHEBI:15378"/>
        <dbReference type="ChEBI" id="CHEBI:30013"/>
        <dbReference type="ChEBI" id="CHEBI:30616"/>
        <dbReference type="ChEBI" id="CHEBI:61977"/>
        <dbReference type="ChEBI" id="CHEBI:456216"/>
        <dbReference type="EC" id="2.7.11.1"/>
    </reaction>
</comment>
<keyword evidence="6 12" id="KW-0547">Nucleotide-binding</keyword>
<evidence type="ECO:0000256" key="1">
    <source>
        <dbReference type="ARBA" id="ARBA00001936"/>
    </source>
</evidence>
<evidence type="ECO:0000256" key="11">
    <source>
        <dbReference type="ARBA" id="ARBA00048679"/>
    </source>
</evidence>
<evidence type="ECO:0000256" key="5">
    <source>
        <dbReference type="ARBA" id="ARBA00022679"/>
    </source>
</evidence>
<dbReference type="InterPro" id="IPR011009">
    <property type="entry name" value="Kinase-like_dom_sf"/>
</dbReference>
<dbReference type="EC" id="2.7.11.1" evidence="3"/>
<comment type="cofactor">
    <cofactor evidence="1">
        <name>Mn(2+)</name>
        <dbReference type="ChEBI" id="CHEBI:29035"/>
    </cofactor>
</comment>
<dbReference type="CDD" id="cd12195">
    <property type="entry name" value="CIPK_C"/>
    <property type="match status" value="1"/>
</dbReference>
<evidence type="ECO:0000259" key="14">
    <source>
        <dbReference type="PROSITE" id="PS50011"/>
    </source>
</evidence>
<keyword evidence="8 12" id="KW-0067">ATP-binding</keyword>
<dbReference type="CDD" id="cd14003">
    <property type="entry name" value="STKc_AMPK-like"/>
    <property type="match status" value="1"/>
</dbReference>
<dbReference type="InterPro" id="IPR008271">
    <property type="entry name" value="Ser/Thr_kinase_AS"/>
</dbReference>
<keyword evidence="7" id="KW-0418">Kinase</keyword>
<dbReference type="InterPro" id="IPR018451">
    <property type="entry name" value="NAF/FISL_domain"/>
</dbReference>
<dbReference type="PANTHER" id="PTHR43895:SF123">
    <property type="entry name" value="NON-SPECIFIC SERINE_THREONINE PROTEIN KINASE"/>
    <property type="match status" value="1"/>
</dbReference>
<dbReference type="Gene3D" id="1.10.510.10">
    <property type="entry name" value="Transferase(Phosphotransferase) domain 1"/>
    <property type="match status" value="1"/>
</dbReference>
<evidence type="ECO:0000256" key="2">
    <source>
        <dbReference type="ARBA" id="ARBA00006234"/>
    </source>
</evidence>
<dbReference type="PROSITE" id="PS00108">
    <property type="entry name" value="PROTEIN_KINASE_ST"/>
    <property type="match status" value="1"/>
</dbReference>
<dbReference type="EMBL" id="JAMQYH010000001">
    <property type="protein sequence ID" value="KAJ1703538.1"/>
    <property type="molecule type" value="Genomic_DNA"/>
</dbReference>
<evidence type="ECO:0000313" key="16">
    <source>
        <dbReference type="EMBL" id="KAJ1703538.1"/>
    </source>
</evidence>
<dbReference type="InterPro" id="IPR004041">
    <property type="entry name" value="NAF_dom"/>
</dbReference>
<dbReference type="PROSITE" id="PS00107">
    <property type="entry name" value="PROTEIN_KINASE_ATP"/>
    <property type="match status" value="1"/>
</dbReference>
<keyword evidence="5" id="KW-0808">Transferase</keyword>
<evidence type="ECO:0000256" key="8">
    <source>
        <dbReference type="ARBA" id="ARBA00022840"/>
    </source>
</evidence>
<dbReference type="GO" id="GO:0005524">
    <property type="term" value="F:ATP binding"/>
    <property type="evidence" value="ECO:0007669"/>
    <property type="project" value="UniProtKB-UniRule"/>
</dbReference>
<dbReference type="Gene3D" id="3.30.310.80">
    <property type="entry name" value="Kinase associated domain 1, KA1"/>
    <property type="match status" value="1"/>
</dbReference>
<keyword evidence="17" id="KW-1185">Reference proteome</keyword>
<dbReference type="SUPFAM" id="SSF56112">
    <property type="entry name" value="Protein kinase-like (PK-like)"/>
    <property type="match status" value="1"/>
</dbReference>
<dbReference type="Pfam" id="PF03822">
    <property type="entry name" value="NAF"/>
    <property type="match status" value="1"/>
</dbReference>
<evidence type="ECO:0000256" key="12">
    <source>
        <dbReference type="PROSITE-ProRule" id="PRU10141"/>
    </source>
</evidence>
<dbReference type="PROSITE" id="PS50011">
    <property type="entry name" value="PROTEIN_KINASE_DOM"/>
    <property type="match status" value="1"/>
</dbReference>
<feature type="binding site" evidence="12">
    <location>
        <position position="39"/>
    </location>
    <ligand>
        <name>ATP</name>
        <dbReference type="ChEBI" id="CHEBI:30616"/>
    </ligand>
</feature>
<organism evidence="16 17">
    <name type="scientific">Rhynchospora breviuscula</name>
    <dbReference type="NCBI Taxonomy" id="2022672"/>
    <lineage>
        <taxon>Eukaryota</taxon>
        <taxon>Viridiplantae</taxon>
        <taxon>Streptophyta</taxon>
        <taxon>Embryophyta</taxon>
        <taxon>Tracheophyta</taxon>
        <taxon>Spermatophyta</taxon>
        <taxon>Magnoliopsida</taxon>
        <taxon>Liliopsida</taxon>
        <taxon>Poales</taxon>
        <taxon>Cyperaceae</taxon>
        <taxon>Cyperoideae</taxon>
        <taxon>Rhynchosporeae</taxon>
        <taxon>Rhynchospora</taxon>
    </lineage>
</organism>
<evidence type="ECO:0000313" key="17">
    <source>
        <dbReference type="Proteomes" id="UP001151287"/>
    </source>
</evidence>
<dbReference type="GO" id="GO:0007165">
    <property type="term" value="P:signal transduction"/>
    <property type="evidence" value="ECO:0007669"/>
    <property type="project" value="InterPro"/>
</dbReference>
<feature type="domain" description="NAF" evidence="15">
    <location>
        <begin position="296"/>
        <end position="320"/>
    </location>
</feature>
<evidence type="ECO:0000256" key="4">
    <source>
        <dbReference type="ARBA" id="ARBA00022527"/>
    </source>
</evidence>
<dbReference type="Pfam" id="PF00069">
    <property type="entry name" value="Pkinase"/>
    <property type="match status" value="1"/>
</dbReference>
<evidence type="ECO:0000256" key="9">
    <source>
        <dbReference type="ARBA" id="ARBA00023211"/>
    </source>
</evidence>
<gene>
    <name evidence="16" type="ORF">LUZ63_003317</name>
</gene>
<dbReference type="FunFam" id="3.30.310.80:FF:000005">
    <property type="entry name" value="Non-specific serine/threonine protein kinase"/>
    <property type="match status" value="1"/>
</dbReference>
<accession>A0A9Q0D0G2</accession>
<dbReference type="FunFam" id="3.30.200.20:FF:000003">
    <property type="entry name" value="Non-specific serine/threonine protein kinase"/>
    <property type="match status" value="1"/>
</dbReference>
<dbReference type="Proteomes" id="UP001151287">
    <property type="component" value="Unassembled WGS sequence"/>
</dbReference>
<dbReference type="SMART" id="SM00220">
    <property type="entry name" value="S_TKc"/>
    <property type="match status" value="1"/>
</dbReference>
<reference evidence="16" key="1">
    <citation type="journal article" date="2022" name="Cell">
        <title>Repeat-based holocentromeres influence genome architecture and karyotype evolution.</title>
        <authorList>
            <person name="Hofstatter P.G."/>
            <person name="Thangavel G."/>
            <person name="Lux T."/>
            <person name="Neumann P."/>
            <person name="Vondrak T."/>
            <person name="Novak P."/>
            <person name="Zhang M."/>
            <person name="Costa L."/>
            <person name="Castellani M."/>
            <person name="Scott A."/>
            <person name="Toegelov H."/>
            <person name="Fuchs J."/>
            <person name="Mata-Sucre Y."/>
            <person name="Dias Y."/>
            <person name="Vanzela A.L.L."/>
            <person name="Huettel B."/>
            <person name="Almeida C.C.S."/>
            <person name="Simkova H."/>
            <person name="Souza G."/>
            <person name="Pedrosa-Harand A."/>
            <person name="Macas J."/>
            <person name="Mayer K.F.X."/>
            <person name="Houben A."/>
            <person name="Marques A."/>
        </authorList>
    </citation>
    <scope>NUCLEOTIDE SEQUENCE</scope>
    <source>
        <strain evidence="16">RhyBre1mFocal</strain>
    </source>
</reference>
<dbReference type="InterPro" id="IPR000719">
    <property type="entry name" value="Prot_kinase_dom"/>
</dbReference>